<dbReference type="Proteomes" id="UP001056120">
    <property type="component" value="Linkage Group LG25"/>
</dbReference>
<protein>
    <submittedName>
        <fullName evidence="1">Uncharacterized protein</fullName>
    </submittedName>
</protein>
<sequence>MHAPNRPPAYINHHTPHSLIHHTIQITMPSQSSIQIISKSTVFPATKSTTPDLKLSVSDLPMLSCHYIQKGNLFSRPPISISDLLFHLKRGLSHVLTSFPPLAGRLITDSDGYVYITCNDSGVEFVHANAGHLSIDDVTSPAHVPDSVKAFFTFDRTVSYDGHFKPIMAVQVTDLKDGVFVGFSVNHAVVDGTSLWNFINSFAEVCRGEDFVSKRPCFVRDSILISSACLKVPAGGPKVTFDEHAPLTERIFSFSRESILKLKDRVNNYNRKKMNFYCDGELNVVKLIGKQMNNEKVTALIGSLLRNSVVLKTEPEPVAEISSFQSLCALLWRAVTRARKFPSSKTTTFRMAVNCRHRLKPELETFYFGNAIQSIPTYATAGDVLSRDLKWCAEQLNKNVCSHDDEMVCRFVKKWESDPRCFPLGNFDGAMLTMGSSPRFPMFDNDFGWGKPVAVRSGRANKFDGKISAFPGREGGGSVDLEVVLSPETMAGIESDPEFMQYVC</sequence>
<reference evidence="2" key="1">
    <citation type="journal article" date="2022" name="Mol. Ecol. Resour.">
        <title>The genomes of chicory, endive, great burdock and yacon provide insights into Asteraceae palaeo-polyploidization history and plant inulin production.</title>
        <authorList>
            <person name="Fan W."/>
            <person name="Wang S."/>
            <person name="Wang H."/>
            <person name="Wang A."/>
            <person name="Jiang F."/>
            <person name="Liu H."/>
            <person name="Zhao H."/>
            <person name="Xu D."/>
            <person name="Zhang Y."/>
        </authorList>
    </citation>
    <scope>NUCLEOTIDE SEQUENCE [LARGE SCALE GENOMIC DNA]</scope>
    <source>
        <strain evidence="2">cv. Yunnan</strain>
    </source>
</reference>
<evidence type="ECO:0000313" key="2">
    <source>
        <dbReference type="Proteomes" id="UP001056120"/>
    </source>
</evidence>
<name>A0ACB9A5Z4_9ASTR</name>
<keyword evidence="2" id="KW-1185">Reference proteome</keyword>
<gene>
    <name evidence="1" type="ORF">L1987_75876</name>
</gene>
<accession>A0ACB9A5Z4</accession>
<organism evidence="1 2">
    <name type="scientific">Smallanthus sonchifolius</name>
    <dbReference type="NCBI Taxonomy" id="185202"/>
    <lineage>
        <taxon>Eukaryota</taxon>
        <taxon>Viridiplantae</taxon>
        <taxon>Streptophyta</taxon>
        <taxon>Embryophyta</taxon>
        <taxon>Tracheophyta</taxon>
        <taxon>Spermatophyta</taxon>
        <taxon>Magnoliopsida</taxon>
        <taxon>eudicotyledons</taxon>
        <taxon>Gunneridae</taxon>
        <taxon>Pentapetalae</taxon>
        <taxon>asterids</taxon>
        <taxon>campanulids</taxon>
        <taxon>Asterales</taxon>
        <taxon>Asteraceae</taxon>
        <taxon>Asteroideae</taxon>
        <taxon>Heliantheae alliance</taxon>
        <taxon>Millerieae</taxon>
        <taxon>Smallanthus</taxon>
    </lineage>
</organism>
<comment type="caution">
    <text evidence="1">The sequence shown here is derived from an EMBL/GenBank/DDBJ whole genome shotgun (WGS) entry which is preliminary data.</text>
</comment>
<reference evidence="1 2" key="2">
    <citation type="journal article" date="2022" name="Mol. Ecol. Resour.">
        <title>The genomes of chicory, endive, great burdock and yacon provide insights into Asteraceae paleo-polyploidization history and plant inulin production.</title>
        <authorList>
            <person name="Fan W."/>
            <person name="Wang S."/>
            <person name="Wang H."/>
            <person name="Wang A."/>
            <person name="Jiang F."/>
            <person name="Liu H."/>
            <person name="Zhao H."/>
            <person name="Xu D."/>
            <person name="Zhang Y."/>
        </authorList>
    </citation>
    <scope>NUCLEOTIDE SEQUENCE [LARGE SCALE GENOMIC DNA]</scope>
    <source>
        <strain evidence="2">cv. Yunnan</strain>
        <tissue evidence="1">Leaves</tissue>
    </source>
</reference>
<evidence type="ECO:0000313" key="1">
    <source>
        <dbReference type="EMBL" id="KAI3705637.1"/>
    </source>
</evidence>
<proteinExistence type="predicted"/>
<dbReference type="EMBL" id="CM042042">
    <property type="protein sequence ID" value="KAI3705637.1"/>
    <property type="molecule type" value="Genomic_DNA"/>
</dbReference>